<reference evidence="9" key="1">
    <citation type="submission" date="2021-02" db="EMBL/GenBank/DDBJ databases">
        <title>First Annotated Genome of the Yellow-green Alga Tribonema minus.</title>
        <authorList>
            <person name="Mahan K.M."/>
        </authorList>
    </citation>
    <scope>NUCLEOTIDE SEQUENCE</scope>
    <source>
        <strain evidence="9">UTEX B ZZ1240</strain>
    </source>
</reference>
<organism evidence="9 10">
    <name type="scientific">Tribonema minus</name>
    <dbReference type="NCBI Taxonomy" id="303371"/>
    <lineage>
        <taxon>Eukaryota</taxon>
        <taxon>Sar</taxon>
        <taxon>Stramenopiles</taxon>
        <taxon>Ochrophyta</taxon>
        <taxon>PX clade</taxon>
        <taxon>Xanthophyceae</taxon>
        <taxon>Tribonematales</taxon>
        <taxon>Tribonemataceae</taxon>
        <taxon>Tribonema</taxon>
    </lineage>
</organism>
<keyword evidence="5" id="KW-0472">Membrane</keyword>
<evidence type="ECO:0000256" key="6">
    <source>
        <dbReference type="SAM" id="MobiDB-lite"/>
    </source>
</evidence>
<keyword evidence="10" id="KW-1185">Reference proteome</keyword>
<sequence>MLRRLLSLSLLWIPCSKASSLPSFAPRLPVAANLTLVLADSVAAGDNADVTQVSKARLLFDTDDDLSQRQQQQQQRSELGTAPAGKSQLQREGKVVFGKLFKVSRHASHGVCRAVNVTGTTAATVAGSLFKLAGAAVMDASQGLEYAQARACAAAPMKVPVLDKGVTLVAKSLKKSGDFVYRLGELAENATTEAVGMAEDAVRYLMEGTIDNVEDTTSLLLQLDDEDEEYDAFFRSVDARIIEHVVETSQPRRGARAGWRRRLRSAVKASMTAGATPSMRLQSFLACAGVLGVSARLYLKAVEGVYAEALGESIMQGIRYEAVARYQGICYEAVARYQAGVPERARWLNTLADTIWQPILEPALSGVLQRRLNIVMARSLPSNITWAGITKFTLGTRPPRLHYILLQSYDQMVAGMGSNSVKRSIAAAVACGDVAAKDIVYLEAGVHVCDREAYGIGATALSCAVLATIVCSGVADEDIMYMEAWDFVSQDSKVTVKLALPRKHSHWWSVFLSSYMPAYRVKASALQIQGKVAMGFQVRPGPPFLRRIWLTFLETPPRVRFAVEAVRGMDLSSVPILRRALQHTVYKGLAPLCDPSASLSSVPILRRALQHTVYKGLAPLCDPKREWEEQQAQLGHRNHQVGRHKHPPDPGDASQSPLQLVPADASDGDSAAAAAAAAGDGEEEVESGVAFHLIEQEDLVAAFAALGADLPNRKALAGTMLNKEHDRVSRDVWEAIDALHLGGSYFVTTEPARGVCKNAEWIEELHMRWAKKVTRGNLDRLLGMVMDNTKANRKALDLMKQKHPTWLLLGCQAHALALLIKDLHGEKNARCDWSKKAYGKALMMSNTINGSETIHSALREQQKFKYGKVKAVRSHCPTRFAILHFICSDLLDSEEAIKLMVGDRSWGKVSEGTTHAAAFTTAATVEPARGRAAAYYFFDEAAALKKLVQPVSDAIHQVESDKPLLSQMLPIWKQLLQHAADFDDHIDNVERSPVLPLFERRYNTHFDKSWPAAYVLDPVYAYKGTDTRQAESALSACHGHVGYAVQLLTLQEGGADEQALMALEHAMMLEAVQASIEHPPTDLEVAAAVEHCSGDEEQARILLRSDPLELAAAVVMANTDVSDAVCRALTAKHGIPVVRIYEPGASASNISSSIGGSSDGGGTSSSKKSSSKSLLHPKRVKAAKGGAAAAAATPVGQV</sequence>
<evidence type="ECO:0000313" key="10">
    <source>
        <dbReference type="Proteomes" id="UP000664859"/>
    </source>
</evidence>
<dbReference type="OrthoDB" id="2420170at2759"/>
<evidence type="ECO:0000256" key="3">
    <source>
        <dbReference type="ARBA" id="ARBA00023055"/>
    </source>
</evidence>
<comment type="subcellular location">
    <subcellularLocation>
        <location evidence="1">Membrane</location>
    </subcellularLocation>
</comment>
<feature type="region of interest" description="Disordered" evidence="6">
    <location>
        <begin position="628"/>
        <end position="679"/>
    </location>
</feature>
<keyword evidence="4" id="KW-0446">Lipid-binding</keyword>
<proteinExistence type="predicted"/>
<accession>A0A836CIY7</accession>
<feature type="chain" id="PRO_5032920861" description="SMP-LTD domain-containing protein" evidence="7">
    <location>
        <begin position="19"/>
        <end position="1198"/>
    </location>
</feature>
<keyword evidence="2" id="KW-0813">Transport</keyword>
<dbReference type="GO" id="GO:0008289">
    <property type="term" value="F:lipid binding"/>
    <property type="evidence" value="ECO:0007669"/>
    <property type="project" value="UniProtKB-KW"/>
</dbReference>
<feature type="compositionally biased region" description="Low complexity" evidence="6">
    <location>
        <begin position="1164"/>
        <end position="1173"/>
    </location>
</feature>
<dbReference type="SUPFAM" id="SSF53098">
    <property type="entry name" value="Ribonuclease H-like"/>
    <property type="match status" value="1"/>
</dbReference>
<evidence type="ECO:0000256" key="4">
    <source>
        <dbReference type="ARBA" id="ARBA00023121"/>
    </source>
</evidence>
<evidence type="ECO:0000313" key="9">
    <source>
        <dbReference type="EMBL" id="KAG5188320.1"/>
    </source>
</evidence>
<feature type="region of interest" description="Disordered" evidence="6">
    <location>
        <begin position="1151"/>
        <end position="1198"/>
    </location>
</feature>
<dbReference type="GO" id="GO:0016020">
    <property type="term" value="C:membrane"/>
    <property type="evidence" value="ECO:0007669"/>
    <property type="project" value="UniProtKB-SubCell"/>
</dbReference>
<evidence type="ECO:0000256" key="7">
    <source>
        <dbReference type="SAM" id="SignalP"/>
    </source>
</evidence>
<protein>
    <recommendedName>
        <fullName evidence="8">SMP-LTD domain-containing protein</fullName>
    </recommendedName>
</protein>
<dbReference type="AlphaFoldDB" id="A0A836CIY7"/>
<evidence type="ECO:0000256" key="2">
    <source>
        <dbReference type="ARBA" id="ARBA00022448"/>
    </source>
</evidence>
<dbReference type="PROSITE" id="PS51847">
    <property type="entry name" value="SMP"/>
    <property type="match status" value="1"/>
</dbReference>
<feature type="domain" description="SMP-LTD" evidence="8">
    <location>
        <begin position="341"/>
        <end position="603"/>
    </location>
</feature>
<name>A0A836CIY7_9STRA</name>
<evidence type="ECO:0000256" key="5">
    <source>
        <dbReference type="ARBA" id="ARBA00023136"/>
    </source>
</evidence>
<dbReference type="GO" id="GO:0006869">
    <property type="term" value="P:lipid transport"/>
    <property type="evidence" value="ECO:0007669"/>
    <property type="project" value="UniProtKB-KW"/>
</dbReference>
<dbReference type="Proteomes" id="UP000664859">
    <property type="component" value="Unassembled WGS sequence"/>
</dbReference>
<feature type="compositionally biased region" description="Basic residues" evidence="6">
    <location>
        <begin position="636"/>
        <end position="646"/>
    </location>
</feature>
<keyword evidence="7" id="KW-0732">Signal</keyword>
<dbReference type="EMBL" id="JAFCMP010000071">
    <property type="protein sequence ID" value="KAG5188320.1"/>
    <property type="molecule type" value="Genomic_DNA"/>
</dbReference>
<dbReference type="InterPro" id="IPR031468">
    <property type="entry name" value="SMP_LBD"/>
</dbReference>
<feature type="compositionally biased region" description="Low complexity" evidence="6">
    <location>
        <begin position="1183"/>
        <end position="1192"/>
    </location>
</feature>
<comment type="caution">
    <text evidence="9">The sequence shown here is derived from an EMBL/GenBank/DDBJ whole genome shotgun (WGS) entry which is preliminary data.</text>
</comment>
<gene>
    <name evidence="9" type="ORF">JKP88DRAFT_353427</name>
</gene>
<evidence type="ECO:0000259" key="8">
    <source>
        <dbReference type="PROSITE" id="PS51847"/>
    </source>
</evidence>
<feature type="region of interest" description="Disordered" evidence="6">
    <location>
        <begin position="64"/>
        <end position="87"/>
    </location>
</feature>
<keyword evidence="3" id="KW-0445">Lipid transport</keyword>
<feature type="signal peptide" evidence="7">
    <location>
        <begin position="1"/>
        <end position="18"/>
    </location>
</feature>
<evidence type="ECO:0000256" key="1">
    <source>
        <dbReference type="ARBA" id="ARBA00004370"/>
    </source>
</evidence>
<feature type="compositionally biased region" description="Low complexity" evidence="6">
    <location>
        <begin position="663"/>
        <end position="679"/>
    </location>
</feature>
<dbReference type="InterPro" id="IPR012337">
    <property type="entry name" value="RNaseH-like_sf"/>
</dbReference>